<name>A0ABY3NAW3_ELIMR</name>
<protein>
    <submittedName>
        <fullName evidence="1">Uncharacterized protein</fullName>
    </submittedName>
</protein>
<dbReference type="EMBL" id="VNHK01000018">
    <property type="protein sequence ID" value="TYO84724.1"/>
    <property type="molecule type" value="Genomic_DNA"/>
</dbReference>
<evidence type="ECO:0000313" key="1">
    <source>
        <dbReference type="EMBL" id="TYO84724.1"/>
    </source>
</evidence>
<gene>
    <name evidence="1" type="ORF">LX74_03779</name>
</gene>
<proteinExistence type="predicted"/>
<accession>A0ABY3NAW3</accession>
<comment type="caution">
    <text evidence="1">The sequence shown here is derived from an EMBL/GenBank/DDBJ whole genome shotgun (WGS) entry which is preliminary data.</text>
</comment>
<feature type="non-terminal residue" evidence="1">
    <location>
        <position position="1"/>
    </location>
</feature>
<dbReference type="RefSeq" id="WP_221412093.1">
    <property type="nucleotide sequence ID" value="NZ_VNHK01000018.1"/>
</dbReference>
<organism evidence="1 2">
    <name type="scientific">Elizabethkingia miricola</name>
    <name type="common">Chryseobacterium miricola</name>
    <dbReference type="NCBI Taxonomy" id="172045"/>
    <lineage>
        <taxon>Bacteria</taxon>
        <taxon>Pseudomonadati</taxon>
        <taxon>Bacteroidota</taxon>
        <taxon>Flavobacteriia</taxon>
        <taxon>Flavobacteriales</taxon>
        <taxon>Weeksellaceae</taxon>
        <taxon>Elizabethkingia</taxon>
    </lineage>
</organism>
<keyword evidence="2" id="KW-1185">Reference proteome</keyword>
<dbReference type="Proteomes" id="UP000324513">
    <property type="component" value="Unassembled WGS sequence"/>
</dbReference>
<sequence>GNVNGMHVEKFYPARIGQCILEMNRNPIVMGDGAYLNLGVYQTEIINDTTKWWYSEKDIIQESGTSSVTIDRYVVHKEGGEKGVGSWDAGVRVKVINDEHNLSYMPANVWDALPSNPTDGLEGYLKTQRIKVVYLGGWLNANTMQPLIIE</sequence>
<reference evidence="1 2" key="1">
    <citation type="submission" date="2019-07" db="EMBL/GenBank/DDBJ databases">
        <title>Genomic Encyclopedia of Archaeal and Bacterial Type Strains, Phase II (KMG-II): from individual species to whole genera.</title>
        <authorList>
            <person name="Goeker M."/>
        </authorList>
    </citation>
    <scope>NUCLEOTIDE SEQUENCE [LARGE SCALE GENOMIC DNA]</scope>
    <source>
        <strain evidence="1 2">DSM 14571</strain>
    </source>
</reference>
<evidence type="ECO:0000313" key="2">
    <source>
        <dbReference type="Proteomes" id="UP000324513"/>
    </source>
</evidence>